<evidence type="ECO:0000313" key="1">
    <source>
        <dbReference type="EMBL" id="OGF41229.1"/>
    </source>
</evidence>
<comment type="caution">
    <text evidence="1">The sequence shown here is derived from an EMBL/GenBank/DDBJ whole genome shotgun (WGS) entry which is preliminary data.</text>
</comment>
<evidence type="ECO:0000313" key="2">
    <source>
        <dbReference type="Proteomes" id="UP000177579"/>
    </source>
</evidence>
<sequence length="114" mass="13625">MLKENKKSIDRNIDRIEFFLLHPHRPYDWGIKGLFKELRQKNTQQDDGLQNDDLIDELVTIIQKIMTPQFEDLIALLGQIQKIDPEKIDEEKENVRKVFHAALRHHIIQIMNKK</sequence>
<organism evidence="1 2">
    <name type="scientific">Candidatus Falkowbacteria bacterium RIFOXYD2_FULL_34_120</name>
    <dbReference type="NCBI Taxonomy" id="1798007"/>
    <lineage>
        <taxon>Bacteria</taxon>
        <taxon>Candidatus Falkowiibacteriota</taxon>
    </lineage>
</organism>
<accession>A0A1F5TQX0</accession>
<gene>
    <name evidence="1" type="ORF">A2531_00965</name>
</gene>
<proteinExistence type="predicted"/>
<dbReference type="EMBL" id="MFGO01000012">
    <property type="protein sequence ID" value="OGF41229.1"/>
    <property type="molecule type" value="Genomic_DNA"/>
</dbReference>
<dbReference type="AlphaFoldDB" id="A0A1F5TQX0"/>
<name>A0A1F5TQX0_9BACT</name>
<dbReference type="Proteomes" id="UP000177579">
    <property type="component" value="Unassembled WGS sequence"/>
</dbReference>
<protein>
    <submittedName>
        <fullName evidence="1">Uncharacterized protein</fullName>
    </submittedName>
</protein>
<reference evidence="1 2" key="1">
    <citation type="journal article" date="2016" name="Nat. Commun.">
        <title>Thousands of microbial genomes shed light on interconnected biogeochemical processes in an aquifer system.</title>
        <authorList>
            <person name="Anantharaman K."/>
            <person name="Brown C.T."/>
            <person name="Hug L.A."/>
            <person name="Sharon I."/>
            <person name="Castelle C.J."/>
            <person name="Probst A.J."/>
            <person name="Thomas B.C."/>
            <person name="Singh A."/>
            <person name="Wilkins M.J."/>
            <person name="Karaoz U."/>
            <person name="Brodie E.L."/>
            <person name="Williams K.H."/>
            <person name="Hubbard S.S."/>
            <person name="Banfield J.F."/>
        </authorList>
    </citation>
    <scope>NUCLEOTIDE SEQUENCE [LARGE SCALE GENOMIC DNA]</scope>
</reference>